<reference evidence="3 4" key="1">
    <citation type="journal article" date="2010" name="Genome Biol.">
        <title>A first genome assembly of the barley fungal pathogen Pyrenophora teres f. teres.</title>
        <authorList>
            <person name="Ellwood S.R."/>
            <person name="Liu Z."/>
            <person name="Syme R.A."/>
            <person name="Lai Z."/>
            <person name="Hane J.K."/>
            <person name="Keiper F."/>
            <person name="Moffat C.S."/>
            <person name="Oliver R.P."/>
            <person name="Friesen T.L."/>
        </authorList>
    </citation>
    <scope>NUCLEOTIDE SEQUENCE [LARGE SCALE GENOMIC DNA]</scope>
    <source>
        <strain evidence="3 4">0-1</strain>
    </source>
</reference>
<dbReference type="SUPFAM" id="SSF57850">
    <property type="entry name" value="RING/U-box"/>
    <property type="match status" value="1"/>
</dbReference>
<proteinExistence type="predicted"/>
<dbReference type="Gene3D" id="3.30.40.10">
    <property type="entry name" value="Zinc/RING finger domain, C3HC4 (zinc finger)"/>
    <property type="match status" value="1"/>
</dbReference>
<dbReference type="HOGENOM" id="CLU_1556060_0_0_1"/>
<dbReference type="Proteomes" id="UP000001067">
    <property type="component" value="Unassembled WGS sequence"/>
</dbReference>
<dbReference type="InterPro" id="IPR013083">
    <property type="entry name" value="Znf_RING/FYVE/PHD"/>
</dbReference>
<evidence type="ECO:0000313" key="4">
    <source>
        <dbReference type="Proteomes" id="UP000001067"/>
    </source>
</evidence>
<keyword evidence="1" id="KW-0479">Metal-binding</keyword>
<keyword evidence="1" id="KW-0862">Zinc</keyword>
<dbReference type="GO" id="GO:0008270">
    <property type="term" value="F:zinc ion binding"/>
    <property type="evidence" value="ECO:0007669"/>
    <property type="project" value="UniProtKB-KW"/>
</dbReference>
<sequence length="172" mass="18924">MSISFCDFLREGIEVLRDGLLSEICSICLCDFDAVSNNTTVGDLGIRFQQHCGYTLHLECAIGWLGAADSTHIQVPRGCPLCWTILFDFPPTEHDQIYALRLANEIMQDVQGGGNGQLANRRTLPSVPSIESFGNGVRLGPSLETPEYGGDFPRLTVAVENYQNTVMRRDGV</sequence>
<accession>E3RDH3</accession>
<name>E3RDH3_PYRTT</name>
<evidence type="ECO:0000256" key="1">
    <source>
        <dbReference type="PROSITE-ProRule" id="PRU00175"/>
    </source>
</evidence>
<dbReference type="PROSITE" id="PS50089">
    <property type="entry name" value="ZF_RING_2"/>
    <property type="match status" value="1"/>
</dbReference>
<dbReference type="AlphaFoldDB" id="E3RDH3"/>
<organism evidence="4">
    <name type="scientific">Pyrenophora teres f. teres (strain 0-1)</name>
    <name type="common">Barley net blotch fungus</name>
    <name type="synonym">Drechslera teres f. teres</name>
    <dbReference type="NCBI Taxonomy" id="861557"/>
    <lineage>
        <taxon>Eukaryota</taxon>
        <taxon>Fungi</taxon>
        <taxon>Dikarya</taxon>
        <taxon>Ascomycota</taxon>
        <taxon>Pezizomycotina</taxon>
        <taxon>Dothideomycetes</taxon>
        <taxon>Pleosporomycetidae</taxon>
        <taxon>Pleosporales</taxon>
        <taxon>Pleosporineae</taxon>
        <taxon>Pleosporaceae</taxon>
        <taxon>Pyrenophora</taxon>
    </lineage>
</organism>
<feature type="domain" description="RING-type" evidence="2">
    <location>
        <begin position="25"/>
        <end position="82"/>
    </location>
</feature>
<keyword evidence="4" id="KW-1185">Reference proteome</keyword>
<evidence type="ECO:0000259" key="2">
    <source>
        <dbReference type="PROSITE" id="PS50089"/>
    </source>
</evidence>
<dbReference type="KEGG" id="pte:PTT_02283"/>
<dbReference type="InterPro" id="IPR001841">
    <property type="entry name" value="Znf_RING"/>
</dbReference>
<dbReference type="EMBL" id="GL532111">
    <property type="protein sequence ID" value="EFQ96235.1"/>
    <property type="molecule type" value="Genomic_DNA"/>
</dbReference>
<evidence type="ECO:0000313" key="3">
    <source>
        <dbReference type="EMBL" id="EFQ96235.1"/>
    </source>
</evidence>
<gene>
    <name evidence="3" type="ORF">PTT_02283</name>
</gene>
<keyword evidence="1" id="KW-0863">Zinc-finger</keyword>
<protein>
    <recommendedName>
        <fullName evidence="2">RING-type domain-containing protein</fullName>
    </recommendedName>
</protein>